<comment type="caution">
    <text evidence="2">The sequence shown here is derived from an EMBL/GenBank/DDBJ whole genome shotgun (WGS) entry which is preliminary data.</text>
</comment>
<organism evidence="2 3">
    <name type="scientific">Lysobacter panacisoli</name>
    <dbReference type="NCBI Taxonomy" id="1255263"/>
    <lineage>
        <taxon>Bacteria</taxon>
        <taxon>Pseudomonadati</taxon>
        <taxon>Pseudomonadota</taxon>
        <taxon>Gammaproteobacteria</taxon>
        <taxon>Lysobacterales</taxon>
        <taxon>Lysobacteraceae</taxon>
        <taxon>Lysobacter</taxon>
    </lineage>
</organism>
<dbReference type="Proteomes" id="UP001501083">
    <property type="component" value="Unassembled WGS sequence"/>
</dbReference>
<dbReference type="InterPro" id="IPR058248">
    <property type="entry name" value="Lxx211020-like"/>
</dbReference>
<dbReference type="InterPro" id="IPR036182">
    <property type="entry name" value="PCuAC_sf"/>
</dbReference>
<dbReference type="PANTHER" id="PTHR36302:SF1">
    <property type="entry name" value="COPPER CHAPERONE PCU(A)C"/>
    <property type="match status" value="1"/>
</dbReference>
<feature type="chain" id="PRO_5046887327" evidence="1">
    <location>
        <begin position="24"/>
        <end position="147"/>
    </location>
</feature>
<accession>A0ABP9LGB8</accession>
<keyword evidence="1" id="KW-0732">Signal</keyword>
<sequence length="147" mass="15462">MNIQRIRVGLAIALMAASSVALAGECRPQVREGWVRMPPGSMPMMAGFGRIENPCGTPVTIVGASSPAFGDVSVHETRIVDGVSRMRAMPELRIAPGQSATLKPGGLHLMLMQPHSALQSGSKVAIQFKLKDGGTALGEFVVRKAGE</sequence>
<dbReference type="SUPFAM" id="SSF110087">
    <property type="entry name" value="DR1885-like metal-binding protein"/>
    <property type="match status" value="1"/>
</dbReference>
<dbReference type="RefSeq" id="WP_158985433.1">
    <property type="nucleotide sequence ID" value="NZ_BAABKY010000002.1"/>
</dbReference>
<evidence type="ECO:0000256" key="1">
    <source>
        <dbReference type="SAM" id="SignalP"/>
    </source>
</evidence>
<dbReference type="PANTHER" id="PTHR36302">
    <property type="entry name" value="BLR7088 PROTEIN"/>
    <property type="match status" value="1"/>
</dbReference>
<reference evidence="3" key="1">
    <citation type="journal article" date="2019" name="Int. J. Syst. Evol. Microbiol.">
        <title>The Global Catalogue of Microorganisms (GCM) 10K type strain sequencing project: providing services to taxonomists for standard genome sequencing and annotation.</title>
        <authorList>
            <consortium name="The Broad Institute Genomics Platform"/>
            <consortium name="The Broad Institute Genome Sequencing Center for Infectious Disease"/>
            <person name="Wu L."/>
            <person name="Ma J."/>
        </authorList>
    </citation>
    <scope>NUCLEOTIDE SEQUENCE [LARGE SCALE GENOMIC DNA]</scope>
    <source>
        <strain evidence="3">JCM 19212</strain>
    </source>
</reference>
<gene>
    <name evidence="2" type="ORF">GCM10025759_20920</name>
</gene>
<dbReference type="EMBL" id="BAABKY010000002">
    <property type="protein sequence ID" value="GAA5076369.1"/>
    <property type="molecule type" value="Genomic_DNA"/>
</dbReference>
<feature type="signal peptide" evidence="1">
    <location>
        <begin position="1"/>
        <end position="23"/>
    </location>
</feature>
<evidence type="ECO:0000313" key="2">
    <source>
        <dbReference type="EMBL" id="GAA5076369.1"/>
    </source>
</evidence>
<protein>
    <submittedName>
        <fullName evidence="2">Copper chaperone PCu(A)C</fullName>
    </submittedName>
</protein>
<keyword evidence="3" id="KW-1185">Reference proteome</keyword>
<dbReference type="Pfam" id="PF04314">
    <property type="entry name" value="PCuAC"/>
    <property type="match status" value="1"/>
</dbReference>
<dbReference type="Gene3D" id="2.60.40.1890">
    <property type="entry name" value="PCu(A)C copper chaperone"/>
    <property type="match status" value="1"/>
</dbReference>
<name>A0ABP9LGB8_9GAMM</name>
<dbReference type="InterPro" id="IPR007410">
    <property type="entry name" value="LpqE-like"/>
</dbReference>
<proteinExistence type="predicted"/>
<evidence type="ECO:0000313" key="3">
    <source>
        <dbReference type="Proteomes" id="UP001501083"/>
    </source>
</evidence>